<protein>
    <submittedName>
        <fullName evidence="2">Uncharacterized protein</fullName>
    </submittedName>
</protein>
<reference evidence="2" key="2">
    <citation type="submission" date="2024-03" db="EMBL/GenBank/DDBJ databases">
        <authorList>
            <person name="Roux S."/>
            <person name="Duan C."/>
        </authorList>
    </citation>
    <scope>NUCLEOTIDE SEQUENCE</scope>
    <source>
        <strain evidence="2">Chiyou-1</strain>
    </source>
</reference>
<proteinExistence type="predicted"/>
<evidence type="ECO:0000256" key="1">
    <source>
        <dbReference type="SAM" id="MobiDB-lite"/>
    </source>
</evidence>
<dbReference type="EMBL" id="PP467602">
    <property type="protein sequence ID" value="WYC14528.1"/>
    <property type="molecule type" value="Genomic_DNA"/>
</dbReference>
<feature type="region of interest" description="Disordered" evidence="1">
    <location>
        <begin position="1"/>
        <end position="20"/>
    </location>
</feature>
<accession>A0AAU6PXB2</accession>
<name>A0AAU6PXB2_9VIRU</name>
<evidence type="ECO:0000313" key="2">
    <source>
        <dbReference type="EMBL" id="WYC14528.1"/>
    </source>
</evidence>
<reference evidence="2" key="1">
    <citation type="journal article" date="2023" name="ISME Commun">
        <title>Diversity of Bathyarchaeia viruses in metagenomes and virus-encoded CRISPR system components.</title>
        <authorList>
            <person name="Duan C."/>
            <person name="Liu Y."/>
            <person name="Liu Y."/>
            <person name="Liu L."/>
            <person name="Cai M."/>
            <person name="Zhang R."/>
            <person name="Zeng Q."/>
            <person name="Koonin E.V."/>
            <person name="Krupovic M."/>
            <person name="Li M."/>
        </authorList>
    </citation>
    <scope>NUCLEOTIDE SEQUENCE</scope>
    <source>
        <strain evidence="2">Chiyou-1</strain>
    </source>
</reference>
<sequence length="144" mass="16908">MVIQSSKQRGAVIRKDKVDEEASTPTKEDFVRAMKGLAWIIGTMLESTLSYWNFRVRFLRERNIDVVSKVKVEPLEKGYRAIIEVEATDETINYFALKSFELNKLVKARRRVLKEVTRVKKFEREAGIITEKIFREWVKKHVSS</sequence>
<organism evidence="2">
    <name type="scientific">Ligamenvirales sp</name>
    <dbReference type="NCBI Taxonomy" id="2832923"/>
    <lineage>
        <taxon>Viruses</taxon>
        <taxon>Adnaviria</taxon>
        <taxon>Zilligvirae</taxon>
        <taxon>Taleaviricota</taxon>
        <taxon>Tokiviricetes</taxon>
        <taxon>Ligamenvirales</taxon>
    </lineage>
</organism>